<dbReference type="Pfam" id="PF13411">
    <property type="entry name" value="MerR_1"/>
    <property type="match status" value="1"/>
</dbReference>
<dbReference type="PROSITE" id="PS50937">
    <property type="entry name" value="HTH_MERR_2"/>
    <property type="match status" value="1"/>
</dbReference>
<protein>
    <submittedName>
        <fullName evidence="3">MerR family transcriptional regulator</fullName>
    </submittedName>
</protein>
<dbReference type="InterPro" id="IPR009061">
    <property type="entry name" value="DNA-bd_dom_put_sf"/>
</dbReference>
<evidence type="ECO:0000313" key="3">
    <source>
        <dbReference type="EMBL" id="TQR20601.1"/>
    </source>
</evidence>
<accession>A0A544TT20</accession>
<sequence length="249" mass="29308">MILYSIGSLAKLSTTTVRTLRYYDEIGLLKPTNISDGGHRYYEEKEVTKLLYIKMLKEIGFPLTSIHYMLAYQNLDHKEALMMQLALLEKEKKEIEKRAHSIRYILQLSELEEITNWKDILKETSLHSTPTKLDVYEDLWRQHFSKDEITQLRKLPRIGDDGEQMQKYIALINDVRRSVDLDVKSPKAQELARRWVTLLEEAFNGDFQMAQKVWSTQKESNGTIGMYQLEEVIVNFIEKAIDHFIKVNY</sequence>
<dbReference type="GO" id="GO:0003700">
    <property type="term" value="F:DNA-binding transcription factor activity"/>
    <property type="evidence" value="ECO:0007669"/>
    <property type="project" value="InterPro"/>
</dbReference>
<dbReference type="SUPFAM" id="SSF46955">
    <property type="entry name" value="Putative DNA-binding domain"/>
    <property type="match status" value="1"/>
</dbReference>
<feature type="domain" description="HTH merR-type" evidence="2">
    <location>
        <begin position="3"/>
        <end position="72"/>
    </location>
</feature>
<dbReference type="GO" id="GO:0003677">
    <property type="term" value="F:DNA binding"/>
    <property type="evidence" value="ECO:0007669"/>
    <property type="project" value="UniProtKB-KW"/>
</dbReference>
<dbReference type="CDD" id="cd01106">
    <property type="entry name" value="HTH_TipAL-Mta"/>
    <property type="match status" value="1"/>
</dbReference>
<evidence type="ECO:0000313" key="4">
    <source>
        <dbReference type="Proteomes" id="UP000316626"/>
    </source>
</evidence>
<gene>
    <name evidence="3" type="ORF">FG384_05750</name>
</gene>
<dbReference type="OrthoDB" id="1894615at2"/>
<dbReference type="AlphaFoldDB" id="A0A544TT20"/>
<reference evidence="3 4" key="1">
    <citation type="submission" date="2019-06" db="EMBL/GenBank/DDBJ databases">
        <title>Psychrobacillus vulpis sp. nov., a new species isolated from feces of a red fox that inhabits in The Tablas de Daimiel Natural Park, Albacete, Spain.</title>
        <authorList>
            <person name="Rodriguez M."/>
            <person name="Reina J.C."/>
            <person name="Bejar V."/>
            <person name="Llamas I."/>
        </authorList>
    </citation>
    <scope>NUCLEOTIDE SEQUENCE [LARGE SCALE GENOMIC DNA]</scope>
    <source>
        <strain evidence="3 4">Z8</strain>
    </source>
</reference>
<evidence type="ECO:0000259" key="2">
    <source>
        <dbReference type="PROSITE" id="PS50937"/>
    </source>
</evidence>
<keyword evidence="4" id="KW-1185">Reference proteome</keyword>
<dbReference type="PANTHER" id="PTHR30204">
    <property type="entry name" value="REDOX-CYCLING DRUG-SENSING TRANSCRIPTIONAL ACTIVATOR SOXR"/>
    <property type="match status" value="1"/>
</dbReference>
<dbReference type="PRINTS" id="PR00040">
    <property type="entry name" value="HTHMERR"/>
</dbReference>
<organism evidence="3 4">
    <name type="scientific">Psychrobacillus vulpis</name>
    <dbReference type="NCBI Taxonomy" id="2325572"/>
    <lineage>
        <taxon>Bacteria</taxon>
        <taxon>Bacillati</taxon>
        <taxon>Bacillota</taxon>
        <taxon>Bacilli</taxon>
        <taxon>Bacillales</taxon>
        <taxon>Bacillaceae</taxon>
        <taxon>Psychrobacillus</taxon>
    </lineage>
</organism>
<dbReference type="EMBL" id="VDGI01000004">
    <property type="protein sequence ID" value="TQR20601.1"/>
    <property type="molecule type" value="Genomic_DNA"/>
</dbReference>
<keyword evidence="1" id="KW-0238">DNA-binding</keyword>
<dbReference type="SMART" id="SM00422">
    <property type="entry name" value="HTH_MERR"/>
    <property type="match status" value="1"/>
</dbReference>
<dbReference type="InterPro" id="IPR000551">
    <property type="entry name" value="MerR-type_HTH_dom"/>
</dbReference>
<evidence type="ECO:0000256" key="1">
    <source>
        <dbReference type="ARBA" id="ARBA00023125"/>
    </source>
</evidence>
<dbReference type="InterPro" id="IPR047057">
    <property type="entry name" value="MerR_fam"/>
</dbReference>
<proteinExistence type="predicted"/>
<dbReference type="Proteomes" id="UP000316626">
    <property type="component" value="Unassembled WGS sequence"/>
</dbReference>
<comment type="caution">
    <text evidence="3">The sequence shown here is derived from an EMBL/GenBank/DDBJ whole genome shotgun (WGS) entry which is preliminary data.</text>
</comment>
<dbReference type="Gene3D" id="1.10.1660.10">
    <property type="match status" value="1"/>
</dbReference>
<name>A0A544TT20_9BACI</name>
<dbReference type="PANTHER" id="PTHR30204:SF96">
    <property type="entry name" value="CHROMOSOME-ANCHORING PROTEIN RACA"/>
    <property type="match status" value="1"/>
</dbReference>